<accession>A0A173MKL1</accession>
<evidence type="ECO:0000313" key="3">
    <source>
        <dbReference type="Proteomes" id="UP000186917"/>
    </source>
</evidence>
<dbReference type="InterPro" id="IPR036116">
    <property type="entry name" value="FN3_sf"/>
</dbReference>
<organism evidence="2 3">
    <name type="scientific">Filimonas lacunae</name>
    <dbReference type="NCBI Taxonomy" id="477680"/>
    <lineage>
        <taxon>Bacteria</taxon>
        <taxon>Pseudomonadati</taxon>
        <taxon>Bacteroidota</taxon>
        <taxon>Chitinophagia</taxon>
        <taxon>Chitinophagales</taxon>
        <taxon>Chitinophagaceae</taxon>
        <taxon>Filimonas</taxon>
    </lineage>
</organism>
<dbReference type="SUPFAM" id="SSF49265">
    <property type="entry name" value="Fibronectin type III"/>
    <property type="match status" value="1"/>
</dbReference>
<dbReference type="InterPro" id="IPR032164">
    <property type="entry name" value="DUF5000"/>
</dbReference>
<keyword evidence="3" id="KW-1185">Reference proteome</keyword>
<dbReference type="InterPro" id="IPR013783">
    <property type="entry name" value="Ig-like_fold"/>
</dbReference>
<dbReference type="Proteomes" id="UP000186917">
    <property type="component" value="Unassembled WGS sequence"/>
</dbReference>
<dbReference type="EMBL" id="FTOR01000003">
    <property type="protein sequence ID" value="SIT06948.1"/>
    <property type="molecule type" value="Genomic_DNA"/>
</dbReference>
<protein>
    <recommendedName>
        <fullName evidence="1">DUF5000 domain-containing protein</fullName>
    </recommendedName>
</protein>
<dbReference type="STRING" id="477680.SAMN05421788_103287"/>
<dbReference type="Pfam" id="PF16391">
    <property type="entry name" value="DUF5000"/>
    <property type="match status" value="1"/>
</dbReference>
<dbReference type="InterPro" id="IPR003961">
    <property type="entry name" value="FN3_dom"/>
</dbReference>
<dbReference type="Gene3D" id="2.60.120.260">
    <property type="entry name" value="Galactose-binding domain-like"/>
    <property type="match status" value="1"/>
</dbReference>
<gene>
    <name evidence="2" type="ORF">SAMN05421788_103287</name>
</gene>
<reference evidence="3" key="1">
    <citation type="submission" date="2017-01" db="EMBL/GenBank/DDBJ databases">
        <authorList>
            <person name="Varghese N."/>
            <person name="Submissions S."/>
        </authorList>
    </citation>
    <scope>NUCLEOTIDE SEQUENCE [LARGE SCALE GENOMIC DNA]</scope>
    <source>
        <strain evidence="3">DSM 21054</strain>
    </source>
</reference>
<dbReference type="CDD" id="cd00063">
    <property type="entry name" value="FN3"/>
    <property type="match status" value="1"/>
</dbReference>
<feature type="domain" description="DUF5000" evidence="1">
    <location>
        <begin position="259"/>
        <end position="397"/>
    </location>
</feature>
<dbReference type="Gene3D" id="2.60.40.10">
    <property type="entry name" value="Immunoglobulins"/>
    <property type="match status" value="1"/>
</dbReference>
<dbReference type="AlphaFoldDB" id="A0A173MKL1"/>
<sequence length="400" mass="43854">MITIAAGLFLTAACSKKATDYRSFLNGEELIYPGAVTNVTVMPGNGRLMLAWTPSPDPGIAKYVVYWNNYNDSVVIKATTHNASDTVKTLINNLSEYNYSFYINSFDSSGNKSITTTVNNARSYGAIYQSTLYNRLPDASTPFVVNDDKTVTLNFTTPDTINITTTIHYTNAAGAPSVINIGPGAKTVTLPSFLSGSKVTYQSSYIPAKYAIDTFTVAVADTFPEIFRIVVCNKSLFKEMPLPGDAGVYESQTSVSRLWDGSTTPQQYPNIYHSNDAQKIPLALSFDMGAVYNHLLTLEETGRSGSYHSPDNFEIWGIADTTNAITPLPTQNSGWTADMQTKGWTLLLTAKRGDDGVAAMKFTVMDNPPPVRFIRMRILHVASNSDNSANMSELTFWNKE</sequence>
<dbReference type="KEGG" id="fln:FLA_3973"/>
<proteinExistence type="predicted"/>
<name>A0A173MKL1_9BACT</name>
<evidence type="ECO:0000313" key="2">
    <source>
        <dbReference type="EMBL" id="SIT06948.1"/>
    </source>
</evidence>
<evidence type="ECO:0000259" key="1">
    <source>
        <dbReference type="Pfam" id="PF16391"/>
    </source>
</evidence>
<dbReference type="Pfam" id="PF16389">
    <property type="entry name" value="DUF4998"/>
    <property type="match status" value="1"/>
</dbReference>